<gene>
    <name evidence="2" type="ORF">J4H85_09665</name>
</gene>
<keyword evidence="3" id="KW-1185">Reference proteome</keyword>
<name>A0A939QDQ0_9MICO</name>
<dbReference type="AlphaFoldDB" id="A0A939QDQ0"/>
<feature type="transmembrane region" description="Helical" evidence="1">
    <location>
        <begin position="107"/>
        <end position="128"/>
    </location>
</feature>
<keyword evidence="1" id="KW-0472">Membrane</keyword>
<feature type="transmembrane region" description="Helical" evidence="1">
    <location>
        <begin position="34"/>
        <end position="52"/>
    </location>
</feature>
<feature type="transmembrane region" description="Helical" evidence="1">
    <location>
        <begin position="239"/>
        <end position="258"/>
    </location>
</feature>
<proteinExistence type="predicted"/>
<evidence type="ECO:0000256" key="1">
    <source>
        <dbReference type="SAM" id="Phobius"/>
    </source>
</evidence>
<keyword evidence="1" id="KW-0812">Transmembrane</keyword>
<evidence type="ECO:0000313" key="3">
    <source>
        <dbReference type="Proteomes" id="UP000668403"/>
    </source>
</evidence>
<feature type="transmembrane region" description="Helical" evidence="1">
    <location>
        <begin position="6"/>
        <end position="27"/>
    </location>
</feature>
<reference evidence="2" key="1">
    <citation type="submission" date="2021-03" db="EMBL/GenBank/DDBJ databases">
        <title>Leucobacter chromiisoli sp. nov., isolated from chromium-containing soil of chemical plant.</title>
        <authorList>
            <person name="Xu Z."/>
        </authorList>
    </citation>
    <scope>NUCLEOTIDE SEQUENCE</scope>
    <source>
        <strain evidence="2">K 70/01</strain>
    </source>
</reference>
<comment type="caution">
    <text evidence="2">The sequence shown here is derived from an EMBL/GenBank/DDBJ whole genome shotgun (WGS) entry which is preliminary data.</text>
</comment>
<evidence type="ECO:0000313" key="2">
    <source>
        <dbReference type="EMBL" id="MBO2990257.1"/>
    </source>
</evidence>
<protein>
    <submittedName>
        <fullName evidence="2">ZIP family zinc transporter</fullName>
    </submittedName>
</protein>
<feature type="transmembrane region" description="Helical" evidence="1">
    <location>
        <begin position="64"/>
        <end position="86"/>
    </location>
</feature>
<feature type="transmembrane region" description="Helical" evidence="1">
    <location>
        <begin position="181"/>
        <end position="203"/>
    </location>
</feature>
<organism evidence="2 3">
    <name type="scientific">Leucobacter tardus</name>
    <dbReference type="NCBI Taxonomy" id="501483"/>
    <lineage>
        <taxon>Bacteria</taxon>
        <taxon>Bacillati</taxon>
        <taxon>Actinomycetota</taxon>
        <taxon>Actinomycetes</taxon>
        <taxon>Micrococcales</taxon>
        <taxon>Microbacteriaceae</taxon>
        <taxon>Leucobacter</taxon>
    </lineage>
</organism>
<dbReference type="EMBL" id="JAGFBF010000005">
    <property type="protein sequence ID" value="MBO2990257.1"/>
    <property type="molecule type" value="Genomic_DNA"/>
</dbReference>
<dbReference type="RefSeq" id="WP_208239115.1">
    <property type="nucleotide sequence ID" value="NZ_BAAAQU010000002.1"/>
</dbReference>
<feature type="transmembrane region" description="Helical" evidence="1">
    <location>
        <begin position="134"/>
        <end position="160"/>
    </location>
</feature>
<dbReference type="Proteomes" id="UP000668403">
    <property type="component" value="Unassembled WGS sequence"/>
</dbReference>
<keyword evidence="1" id="KW-1133">Transmembrane helix</keyword>
<accession>A0A939QDQ0</accession>
<sequence>MNGVWLAAISGLLGGGSLLVGTAIAWFADIPQRVISAIMALGAGVLIATLAFELVAEAADTGGTLATAAGFFGGAILYVMADWFVSRPHRAGPGDPNIVARRGRSRAGSGTQAAGGSGGAAIAIGALIDGIPESIVMGLAVLQGGALSIPVVVAVAISNIPEGLGSTAAMRRQGSGALRPFVIFGSIAVASIIAAVAGFLLFADAPPEFIAVITTVAAGALFAMVANTVIPEAFSTQHFMTGVWASVGFVAAFVLHQVA</sequence>
<feature type="transmembrane region" description="Helical" evidence="1">
    <location>
        <begin position="209"/>
        <end position="230"/>
    </location>
</feature>